<dbReference type="InterPro" id="IPR050836">
    <property type="entry name" value="SDS22/Internalin_LRR"/>
</dbReference>
<dbReference type="InterPro" id="IPR001611">
    <property type="entry name" value="Leu-rich_rpt"/>
</dbReference>
<dbReference type="Proteomes" id="UP000682802">
    <property type="component" value="Chromosome 1"/>
</dbReference>
<evidence type="ECO:0000313" key="4">
    <source>
        <dbReference type="EMBL" id="QWG08225.1"/>
    </source>
</evidence>
<dbReference type="EMBL" id="CP076128">
    <property type="protein sequence ID" value="QWG08225.1"/>
    <property type="molecule type" value="Genomic_DNA"/>
</dbReference>
<name>A0ABX8GZ61_9BACT</name>
<reference evidence="4 5" key="1">
    <citation type="submission" date="2021-05" db="EMBL/GenBank/DDBJ databases">
        <title>Comparative genomic studies on the polysaccharide-degrading batcterial strains of the Flammeovirga genus.</title>
        <authorList>
            <person name="Zewei F."/>
            <person name="Zheng Z."/>
            <person name="Yu L."/>
            <person name="Ruyue G."/>
            <person name="Yanhong M."/>
            <person name="Yuanyuan C."/>
            <person name="Jingyan G."/>
            <person name="Wenjun H."/>
        </authorList>
    </citation>
    <scope>NUCLEOTIDE SEQUENCE [LARGE SCALE GENOMIC DNA]</scope>
    <source>
        <strain evidence="4 5">YS10</strain>
    </source>
</reference>
<keyword evidence="1" id="KW-0433">Leucine-rich repeat</keyword>
<evidence type="ECO:0000256" key="1">
    <source>
        <dbReference type="ARBA" id="ARBA00022614"/>
    </source>
</evidence>
<evidence type="ECO:0000256" key="2">
    <source>
        <dbReference type="ARBA" id="ARBA00022737"/>
    </source>
</evidence>
<dbReference type="PROSITE" id="PS51450">
    <property type="entry name" value="LRR"/>
    <property type="match status" value="2"/>
</dbReference>
<dbReference type="Pfam" id="PF12799">
    <property type="entry name" value="LRR_4"/>
    <property type="match status" value="2"/>
</dbReference>
<evidence type="ECO:0000313" key="5">
    <source>
        <dbReference type="Proteomes" id="UP000682802"/>
    </source>
</evidence>
<dbReference type="InterPro" id="IPR032675">
    <property type="entry name" value="LRR_dom_sf"/>
</dbReference>
<dbReference type="SUPFAM" id="SSF52058">
    <property type="entry name" value="L domain-like"/>
    <property type="match status" value="3"/>
</dbReference>
<dbReference type="RefSeq" id="WP_144075599.1">
    <property type="nucleotide sequence ID" value="NZ_CP076128.1"/>
</dbReference>
<gene>
    <name evidence="4" type="ORF">KM029_04620</name>
</gene>
<evidence type="ECO:0000256" key="3">
    <source>
        <dbReference type="SAM" id="SignalP"/>
    </source>
</evidence>
<sequence length="863" mass="96733">MRNLYLYTLISFLYLGLTTSVTAQNEENELPAEKLQEYKQDSKDLVMYFEGMLNDIAGDDYTNQEKGIMINETYLKVFQSDKTQIEDDLDPNRQVVSNKDIQAYLKDVDFFFKQATFEFIIENIAHNVTNDGNLYFTVTMTRKLNGITVMGDTIENSMERYVEINLDQELQELKIASIYTTKLSQKEDMALWWNKLDDTWRNIASNNITLKNDIPMNEVLSIIDSVMITKNDSTVALDENIYKHIEGFLKSTELDVSLNPEVVDLNPLSKLRNLEDLNISGTGVNDLSPIRTLTNLKVLRCEMTGINSLDPLLYCTNMQMLMINDTQIEDLSILENFAELEELYCFNTTVSDISSLDDLENLKVIWANDTQIEVIDALNNAKKLRSLDLSNTKISSLDALSGLSELEQLTIDNTSIEDLSPLSTTASLKTLSADNTQINKLSALIKLENLERVYCDNTGINTSIAQAFMRKKPSTLVIYGSEQLQTWWEGLSQQWKDILLEAAQLTGSPDKEQLQQIANIKQIDIHTSNGIQSLEPLSFLVNLEKLNAANTGITSLEPLKNCPNLSTLNVQGTNISNIDVLGVLKALRKVNLNGTKVSDLSALSTSTTLTKIDISNSLVSSITPLQNITSIKTIEADNTKCSEAGIIQFSRKSNALIIFRTDKLTAWWNGLNSDWKTIFDAQVKGDTPTKFELHQINTITEIDLSNHKSIRDLSPLTVLYKLEKLDISFSRINTISAVSKMSSLVSFSCDNTPVSDITPLAALNGLTSLNISNTLVTKLDALNSLTNLERLKVSGIIKVKNISYCSIMKNLIAFECYNTSVNNLKPLVGLNHLKTLKCYKTKLSIKKVNAFKTSMPNVTVDFY</sequence>
<dbReference type="PANTHER" id="PTHR46652">
    <property type="entry name" value="LEUCINE-RICH REPEAT AND IQ DOMAIN-CONTAINING PROTEIN 1-RELATED"/>
    <property type="match status" value="1"/>
</dbReference>
<feature type="signal peptide" evidence="3">
    <location>
        <begin position="1"/>
        <end position="23"/>
    </location>
</feature>
<dbReference type="InterPro" id="IPR025875">
    <property type="entry name" value="Leu-rich_rpt_4"/>
</dbReference>
<keyword evidence="2" id="KW-0677">Repeat</keyword>
<protein>
    <submittedName>
        <fullName evidence="4">Leucine-rich repeat domain-containing protein</fullName>
    </submittedName>
</protein>
<organism evidence="4 5">
    <name type="scientific">Flammeovirga kamogawensis</name>
    <dbReference type="NCBI Taxonomy" id="373891"/>
    <lineage>
        <taxon>Bacteria</taxon>
        <taxon>Pseudomonadati</taxon>
        <taxon>Bacteroidota</taxon>
        <taxon>Cytophagia</taxon>
        <taxon>Cytophagales</taxon>
        <taxon>Flammeovirgaceae</taxon>
        <taxon>Flammeovirga</taxon>
    </lineage>
</organism>
<accession>A0ABX8GZ61</accession>
<keyword evidence="5" id="KW-1185">Reference proteome</keyword>
<feature type="chain" id="PRO_5046052155" evidence="3">
    <location>
        <begin position="24"/>
        <end position="863"/>
    </location>
</feature>
<dbReference type="Gene3D" id="3.80.10.10">
    <property type="entry name" value="Ribonuclease Inhibitor"/>
    <property type="match status" value="4"/>
</dbReference>
<dbReference type="PANTHER" id="PTHR46652:SF3">
    <property type="entry name" value="LEUCINE-RICH REPEAT-CONTAINING PROTEIN 9"/>
    <property type="match status" value="1"/>
</dbReference>
<proteinExistence type="predicted"/>
<keyword evidence="3" id="KW-0732">Signal</keyword>